<feature type="compositionally biased region" description="Basic and acidic residues" evidence="1">
    <location>
        <begin position="122"/>
        <end position="135"/>
    </location>
</feature>
<dbReference type="Proteomes" id="UP000234585">
    <property type="component" value="Unassembled WGS sequence"/>
</dbReference>
<gene>
    <name evidence="3" type="ORF">BDW47DRAFT_132350</name>
</gene>
<evidence type="ECO:0000313" key="4">
    <source>
        <dbReference type="Proteomes" id="UP000234585"/>
    </source>
</evidence>
<dbReference type="PROSITE" id="PS50141">
    <property type="entry name" value="A_DEAMIN_EDITASE"/>
    <property type="match status" value="1"/>
</dbReference>
<dbReference type="GO" id="GO:0002100">
    <property type="term" value="P:tRNA wobble adenosine to inosine editing"/>
    <property type="evidence" value="ECO:0007669"/>
    <property type="project" value="InterPro"/>
</dbReference>
<dbReference type="GO" id="GO:0043829">
    <property type="term" value="F:tRNA-specific adenosine-37 deaminase activity"/>
    <property type="evidence" value="ECO:0007669"/>
    <property type="project" value="TreeGrafter"/>
</dbReference>
<feature type="region of interest" description="Disordered" evidence="1">
    <location>
        <begin position="317"/>
        <end position="340"/>
    </location>
</feature>
<organism evidence="3 4">
    <name type="scientific">Aspergillus candidus</name>
    <dbReference type="NCBI Taxonomy" id="41067"/>
    <lineage>
        <taxon>Eukaryota</taxon>
        <taxon>Fungi</taxon>
        <taxon>Dikarya</taxon>
        <taxon>Ascomycota</taxon>
        <taxon>Pezizomycotina</taxon>
        <taxon>Eurotiomycetes</taxon>
        <taxon>Eurotiomycetidae</taxon>
        <taxon>Eurotiales</taxon>
        <taxon>Aspergillaceae</taxon>
        <taxon>Aspergillus</taxon>
        <taxon>Aspergillus subgen. Circumdati</taxon>
    </lineage>
</organism>
<feature type="compositionally biased region" description="Basic and acidic residues" evidence="1">
    <location>
        <begin position="317"/>
        <end position="334"/>
    </location>
</feature>
<feature type="region of interest" description="Disordered" evidence="1">
    <location>
        <begin position="410"/>
        <end position="429"/>
    </location>
</feature>
<sequence>MGETGSEDSLGSRIASLVHAHFDALPPRSKPTIRPDGTREWIPMSGIVLVRGENSPSESLTCICIATGAKCLAASQIPNCKGLVLHDWHAEVLVMRAFNYWLLSECRGLLVTDFPSAEEGEHSSRFIRFRQQDRKHASRSTGSTSIQSPDPIPPHPEPPFELQPDVKVYMYCTCAPCGDASMELCMAAQDDPTPWATPDIDANAHLSSDINDPESKPEPTLLDGRAHFSRLGVVRRKPSRADAVATKSKSCSDKLALRQVSSLLSCGSSLLVAATQNVYLEGIVLPDEEISREGCDRAFGDGGRMGPLKGRVWGELNHVDSKKDGQDSGSSKESEELEQNRASQYGYHPFRVLSIPNTQLHSLWPFSKNPSVDNLSASGQDGPQNQGQDEKSPRKPKPGNISVLWIAAPSTPDAAGTPSDNGAKTVPKLRGSKTGLYETIINGVKQGTKASAPIPRGASGLSRAKLWGLQREIVRMLLKHSRGESGDGFGEDGVPKEHVAEGDRADDGNPDAVLRQVIEASSYQDLKKDAAVSIQSAMIRQRAIQDAKTVLMPWIPNDRDEAWGLEVLSDTESKKRKR</sequence>
<accession>A0A2I2FN09</accession>
<dbReference type="InterPro" id="IPR002466">
    <property type="entry name" value="A_deamin"/>
</dbReference>
<evidence type="ECO:0000256" key="1">
    <source>
        <dbReference type="SAM" id="MobiDB-lite"/>
    </source>
</evidence>
<evidence type="ECO:0000313" key="3">
    <source>
        <dbReference type="EMBL" id="PLB42004.1"/>
    </source>
</evidence>
<name>A0A2I2FN09_ASPCN</name>
<keyword evidence="4" id="KW-1185">Reference proteome</keyword>
<feature type="region of interest" description="Disordered" evidence="1">
    <location>
        <begin position="482"/>
        <end position="510"/>
    </location>
</feature>
<reference evidence="3 4" key="1">
    <citation type="submission" date="2017-12" db="EMBL/GenBank/DDBJ databases">
        <authorList>
            <consortium name="DOE Joint Genome Institute"/>
            <person name="Haridas S."/>
            <person name="Kjaerbolling I."/>
            <person name="Vesth T.C."/>
            <person name="Frisvad J.C."/>
            <person name="Nybo J.L."/>
            <person name="Theobald S."/>
            <person name="Kuo A."/>
            <person name="Bowyer P."/>
            <person name="Matsuda Y."/>
            <person name="Mondo S."/>
            <person name="Lyhne E.K."/>
            <person name="Kogle M.E."/>
            <person name="Clum A."/>
            <person name="Lipzen A."/>
            <person name="Salamov A."/>
            <person name="Ngan C.Y."/>
            <person name="Daum C."/>
            <person name="Chiniquy J."/>
            <person name="Barry K."/>
            <person name="LaButti K."/>
            <person name="Simmons B.A."/>
            <person name="Magnuson J.K."/>
            <person name="Mortensen U.H."/>
            <person name="Larsen T.O."/>
            <person name="Grigoriev I.V."/>
            <person name="Baker S.E."/>
            <person name="Andersen M.R."/>
            <person name="Nordberg H.P."/>
            <person name="Cantor M.N."/>
            <person name="Hua S.X."/>
        </authorList>
    </citation>
    <scope>NUCLEOTIDE SEQUENCE [LARGE SCALE GENOMIC DNA]</scope>
    <source>
        <strain evidence="3 4">CBS 102.13</strain>
    </source>
</reference>
<dbReference type="Pfam" id="PF02137">
    <property type="entry name" value="A_deamin"/>
    <property type="match status" value="1"/>
</dbReference>
<dbReference type="PANTHER" id="PTHR47803">
    <property type="entry name" value="TRNA-SPECIFIC ADENOSINE DEAMINASE 1"/>
    <property type="match status" value="1"/>
</dbReference>
<dbReference type="OrthoDB" id="10268011at2759"/>
<feature type="domain" description="A to I editase" evidence="2">
    <location>
        <begin position="64"/>
        <end position="299"/>
    </location>
</feature>
<dbReference type="AlphaFoldDB" id="A0A2I2FN09"/>
<dbReference type="SMART" id="SM00552">
    <property type="entry name" value="ADEAMc"/>
    <property type="match status" value="1"/>
</dbReference>
<feature type="region of interest" description="Disordered" evidence="1">
    <location>
        <begin position="122"/>
        <end position="160"/>
    </location>
</feature>
<evidence type="ECO:0000259" key="2">
    <source>
        <dbReference type="PROSITE" id="PS50141"/>
    </source>
</evidence>
<dbReference type="STRING" id="41067.A0A2I2FN09"/>
<feature type="compositionally biased region" description="Basic and acidic residues" evidence="1">
    <location>
        <begin position="493"/>
        <end position="507"/>
    </location>
</feature>
<dbReference type="EMBL" id="KZ559119">
    <property type="protein sequence ID" value="PLB42004.1"/>
    <property type="molecule type" value="Genomic_DNA"/>
</dbReference>
<feature type="compositionally biased region" description="Polar residues" evidence="1">
    <location>
        <begin position="371"/>
        <end position="387"/>
    </location>
</feature>
<dbReference type="GeneID" id="36524691"/>
<feature type="compositionally biased region" description="Pro residues" evidence="1">
    <location>
        <begin position="150"/>
        <end position="160"/>
    </location>
</feature>
<dbReference type="InterPro" id="IPR042935">
    <property type="entry name" value="Tad1"/>
</dbReference>
<dbReference type="RefSeq" id="XP_024676016.1">
    <property type="nucleotide sequence ID" value="XM_024817531.1"/>
</dbReference>
<proteinExistence type="predicted"/>
<dbReference type="GO" id="GO:0003723">
    <property type="term" value="F:RNA binding"/>
    <property type="evidence" value="ECO:0007669"/>
    <property type="project" value="InterPro"/>
</dbReference>
<dbReference type="PANTHER" id="PTHR47803:SF1">
    <property type="entry name" value="TRNA-SPECIFIC ADENOSINE DEAMINASE 1"/>
    <property type="match status" value="1"/>
</dbReference>
<feature type="region of interest" description="Disordered" evidence="1">
    <location>
        <begin position="371"/>
        <end position="400"/>
    </location>
</feature>
<protein>
    <recommendedName>
        <fullName evidence="2">A to I editase domain-containing protein</fullName>
    </recommendedName>
</protein>